<dbReference type="AlphaFoldDB" id="A0A4Z1K4R5"/>
<proteinExistence type="predicted"/>
<sequence length="144" mass="16454">MTEFLLREKSTQGLLPPHHSFISQPNNLRDKKPTYLRIPIPENSPESLSYSRTAQHSNHEKSETFATELHFEVKMPPPPNIPKVNPLITRWRKAKVRKCRSLQRENENVAKMTARGERNGSSSGSQMPRTFSGSKKPNARSSTF</sequence>
<protein>
    <submittedName>
        <fullName evidence="2">Uncharacterized protein</fullName>
    </submittedName>
</protein>
<organism evidence="2 3">
    <name type="scientific">Botrytis elliptica</name>
    <dbReference type="NCBI Taxonomy" id="278938"/>
    <lineage>
        <taxon>Eukaryota</taxon>
        <taxon>Fungi</taxon>
        <taxon>Dikarya</taxon>
        <taxon>Ascomycota</taxon>
        <taxon>Pezizomycotina</taxon>
        <taxon>Leotiomycetes</taxon>
        <taxon>Helotiales</taxon>
        <taxon>Sclerotiniaceae</taxon>
        <taxon>Botrytis</taxon>
    </lineage>
</organism>
<feature type="region of interest" description="Disordered" evidence="1">
    <location>
        <begin position="101"/>
        <end position="144"/>
    </location>
</feature>
<comment type="caution">
    <text evidence="2">The sequence shown here is derived from an EMBL/GenBank/DDBJ whole genome shotgun (WGS) entry which is preliminary data.</text>
</comment>
<keyword evidence="3" id="KW-1185">Reference proteome</keyword>
<evidence type="ECO:0000313" key="3">
    <source>
        <dbReference type="Proteomes" id="UP000297229"/>
    </source>
</evidence>
<feature type="compositionally biased region" description="Basic and acidic residues" evidence="1">
    <location>
        <begin position="102"/>
        <end position="118"/>
    </location>
</feature>
<evidence type="ECO:0000256" key="1">
    <source>
        <dbReference type="SAM" id="MobiDB-lite"/>
    </source>
</evidence>
<feature type="compositionally biased region" description="Polar residues" evidence="1">
    <location>
        <begin position="119"/>
        <end position="144"/>
    </location>
</feature>
<dbReference type="EMBL" id="PQXM01000065">
    <property type="protein sequence ID" value="TGO78492.1"/>
    <property type="molecule type" value="Genomic_DNA"/>
</dbReference>
<feature type="region of interest" description="Disordered" evidence="1">
    <location>
        <begin position="39"/>
        <end position="62"/>
    </location>
</feature>
<gene>
    <name evidence="2" type="ORF">BELL_0065g00220</name>
</gene>
<evidence type="ECO:0000313" key="2">
    <source>
        <dbReference type="EMBL" id="TGO78492.1"/>
    </source>
</evidence>
<feature type="compositionally biased region" description="Polar residues" evidence="1">
    <location>
        <begin position="44"/>
        <end position="56"/>
    </location>
</feature>
<dbReference type="Proteomes" id="UP000297229">
    <property type="component" value="Unassembled WGS sequence"/>
</dbReference>
<name>A0A4Z1K4R5_9HELO</name>
<accession>A0A4Z1K4R5</accession>
<reference evidence="2 3" key="1">
    <citation type="submission" date="2017-12" db="EMBL/GenBank/DDBJ databases">
        <title>Comparative genomics of Botrytis spp.</title>
        <authorList>
            <person name="Valero-Jimenez C.A."/>
            <person name="Tapia P."/>
            <person name="Veloso J."/>
            <person name="Silva-Moreno E."/>
            <person name="Staats M."/>
            <person name="Valdes J.H."/>
            <person name="Van Kan J.A.L."/>
        </authorList>
    </citation>
    <scope>NUCLEOTIDE SEQUENCE [LARGE SCALE GENOMIC DNA]</scope>
    <source>
        <strain evidence="2 3">Be9601</strain>
    </source>
</reference>